<dbReference type="Pfam" id="PF05577">
    <property type="entry name" value="Peptidase_S28"/>
    <property type="match status" value="1"/>
</dbReference>
<dbReference type="InterPro" id="IPR042269">
    <property type="entry name" value="Ser_carbopepase_S28_SKS"/>
</dbReference>
<feature type="compositionally biased region" description="Low complexity" evidence="7">
    <location>
        <begin position="89"/>
        <end position="102"/>
    </location>
</feature>
<evidence type="ECO:0000259" key="8">
    <source>
        <dbReference type="PROSITE" id="PS50157"/>
    </source>
</evidence>
<dbReference type="PROSITE" id="PS00028">
    <property type="entry name" value="ZINC_FINGER_C2H2_1"/>
    <property type="match status" value="11"/>
</dbReference>
<sequence length="1604" mass="180425">MSRCLEAPPNSGSINDNFSATIPTTWSSQSTTTNTSNTLLLIAVEYVKDNEYKFHTTDTAFAGHTIDSSPIFEQQVSPLDPNMSSAAQYSPESPSYPDESNSLSNSTVVEQLISRSQQPVENRCGVNSFVCSDGQNPGSVLADSGHLLKDVTTDQLLLNQNGVAGAIGDDGLALVSDPEQEVELLITDQATGISYSVSAQEYLVERSLADDQQLLDVLAPDPLLDTDFLALDESTLKCELKDIDVSSGNILGTEDGVLDGSDVNLGLGDTDNLEATLVTKLDSTNEKDVLLRRSQRQNETNSIENEESLLSRVHTISDKPVPTRARASLPASYLVINKKANDEYGVFARKVIPKRTQFGPLEGKLKPTEKVKKEDSLCLLLEMEEGKIMQLDVSDENIANWMCFVRKANNSNEQNLVVSQQGSSLYYTTTKCIFPKQELLVGYSRSYATKHGFPTLQSSLEDAKEWPCFECGESFRTWNELNIHDEVHDINLRQPKKPHKPKVKVKRTQRPRILECKACRATFPNFKFNIFLTHLRQHGIDERESTEDKKIKVSVCDICELLFPSTDVLAIHQLDHKKDFATELVPLECPYCFENFSQLSQLISHVNTHTVGMIVQQAQMKGYRCPICYKIFASRERIQRHMLVHGSEESKPLKCDTCGKRFLNNSALACHVKTHGDGRCMFECPICKEQFRHVLQLKLHVPKHKEDGKYPCPHCDKIFKEYCIIRKHIRAFHCERKHGCPHCSKLFPTLDKLKMHLLRHSDHREFLCADCGKQFKRKDKLNEHTRRMHTEERENAVPRLPKMVHQSKKFTPKVQPTDYHRFIYKCHSCLVGFKRRGMLVNHLAKRHPDISPDSVPELNLPILRTTRDYYCQYCDKVYKSSSKRKAHILKNHPGQELPLSNRKVGNFPEIPGLPNPTFSQTVGSVTTRPQACQWCHKQYASKAKLLQHQRKKHPECVVDGSNNGVERNGNNGDKLTSTHRGTGVVQRDEVLGIVIDDRACFKRDLEATNDDLFTEVVTLGGDKGDNQFYHVITVPNTNTSANMNNNNNNNNNDPNNYYSRIYRSLASTESRLVISVKLFLTKMWGLFGTLFLLVTGMFSVEGEILSIRHGIPPAREPEIRTSPEWGTITQRVDHFNPADNRTWEMRYIQNNAFFEEGGPIFVFIGGEWAISTGWVRSGIFFNLAQLHNATLFYTEHRFYGNSFPMDDLTTDSLKYLSADQALADLMYFIEYQKQNTPGLQNSTVVVAGSSYAGTLATWARIKYPHIVDIAYSSSGPLHAKADFTEYFEVVEETLRLASPTCPALIRRAMSEIVELLETPEGSANVSELFRTCAFVNGSVEPDRSYFLSTVASPFATAVQYAVPGDLNAVCAYLEAEEGSDIEKLAAYVAPTSGCTASYDYFVEYYSATQIGSGVTRQWLYQTCTEYGWYQTQAFGDTFTVDLYYQICNDIYGEVFGSSTLSTGIQRTNLFYGSIEPEVTRLITCHGTGDPWHKMGLLNDLSENVVTIVVNGTSHSADLYSIRASDSEEMVQAKNRIMDTISAWIYEIEGDGESTTEIPITITTIPPTTPITGDDDNNNDTDNFAISNHPTMISFLGVLFIVLTM</sequence>
<dbReference type="GeneID" id="108744318"/>
<dbReference type="PANTHER" id="PTHR11010">
    <property type="entry name" value="PROTEASE S28 PRO-X CARBOXYPEPTIDASE-RELATED"/>
    <property type="match status" value="1"/>
</dbReference>
<feature type="region of interest" description="Disordered" evidence="7">
    <location>
        <begin position="956"/>
        <end position="979"/>
    </location>
</feature>
<feature type="region of interest" description="Disordered" evidence="7">
    <location>
        <begin position="75"/>
        <end position="103"/>
    </location>
</feature>
<dbReference type="GO" id="GO:0070008">
    <property type="term" value="F:serine-type exopeptidase activity"/>
    <property type="evidence" value="ECO:0007669"/>
    <property type="project" value="InterPro"/>
</dbReference>
<comment type="similarity">
    <text evidence="1">Belongs to the peptidase S28 family.</text>
</comment>
<keyword evidence="2" id="KW-0645">Protease</keyword>
<dbReference type="InterPro" id="IPR036236">
    <property type="entry name" value="Znf_C2H2_sf"/>
</dbReference>
<keyword evidence="6" id="KW-0479">Metal-binding</keyword>
<name>A0A7F5R7W4_AGRPL</name>
<dbReference type="InParanoid" id="A0A7F5R7W4"/>
<keyword evidence="6" id="KW-0863">Zinc-finger</keyword>
<evidence type="ECO:0000256" key="2">
    <source>
        <dbReference type="ARBA" id="ARBA00022670"/>
    </source>
</evidence>
<feature type="domain" description="C2H2-type" evidence="8">
    <location>
        <begin position="682"/>
        <end position="709"/>
    </location>
</feature>
<dbReference type="RefSeq" id="XP_025832055.1">
    <property type="nucleotide sequence ID" value="XM_025976270.1"/>
</dbReference>
<feature type="domain" description="C2H2-type" evidence="8">
    <location>
        <begin position="466"/>
        <end position="488"/>
    </location>
</feature>
<evidence type="ECO:0000313" key="10">
    <source>
        <dbReference type="Proteomes" id="UP000192223"/>
    </source>
</evidence>
<keyword evidence="10" id="KW-1185">Reference proteome</keyword>
<dbReference type="SUPFAM" id="SSF57667">
    <property type="entry name" value="beta-beta-alpha zinc fingers"/>
    <property type="match status" value="5"/>
</dbReference>
<dbReference type="Gene3D" id="3.40.50.1820">
    <property type="entry name" value="alpha/beta hydrolase"/>
    <property type="match status" value="1"/>
</dbReference>
<dbReference type="GO" id="GO:0008170">
    <property type="term" value="F:N-methyltransferase activity"/>
    <property type="evidence" value="ECO:0007669"/>
    <property type="project" value="UniProtKB-ARBA"/>
</dbReference>
<evidence type="ECO:0000256" key="7">
    <source>
        <dbReference type="SAM" id="MobiDB-lite"/>
    </source>
</evidence>
<keyword evidence="5" id="KW-0325">Glycoprotein</keyword>
<dbReference type="SUPFAM" id="SSF82199">
    <property type="entry name" value="SET domain"/>
    <property type="match status" value="1"/>
</dbReference>
<dbReference type="PROSITE" id="PS50280">
    <property type="entry name" value="SET"/>
    <property type="match status" value="1"/>
</dbReference>
<dbReference type="GO" id="GO:0008757">
    <property type="term" value="F:S-adenosylmethionine-dependent methyltransferase activity"/>
    <property type="evidence" value="ECO:0007669"/>
    <property type="project" value="UniProtKB-ARBA"/>
</dbReference>
<dbReference type="InterPro" id="IPR001214">
    <property type="entry name" value="SET_dom"/>
</dbReference>
<feature type="compositionally biased region" description="Polar residues" evidence="7">
    <location>
        <begin position="75"/>
        <end position="88"/>
    </location>
</feature>
<keyword evidence="6" id="KW-0862">Zinc</keyword>
<dbReference type="Gene3D" id="1.20.120.980">
    <property type="entry name" value="Serine carboxypeptidase S28, SKS domain"/>
    <property type="match status" value="1"/>
</dbReference>
<dbReference type="InterPro" id="IPR029058">
    <property type="entry name" value="AB_hydrolase_fold"/>
</dbReference>
<accession>A0A7F5R7W4</accession>
<dbReference type="Gene3D" id="3.30.160.60">
    <property type="entry name" value="Classic Zinc Finger"/>
    <property type="match status" value="5"/>
</dbReference>
<dbReference type="Pfam" id="PF00096">
    <property type="entry name" value="zf-C2H2"/>
    <property type="match status" value="3"/>
</dbReference>
<dbReference type="InterPro" id="IPR013087">
    <property type="entry name" value="Znf_C2H2_type"/>
</dbReference>
<feature type="compositionally biased region" description="Polar residues" evidence="7">
    <location>
        <begin position="960"/>
        <end position="979"/>
    </location>
</feature>
<dbReference type="Proteomes" id="UP000192223">
    <property type="component" value="Unplaced"/>
</dbReference>
<protein>
    <submittedName>
        <fullName evidence="11">Uncharacterized protein LOC108744318</fullName>
    </submittedName>
</protein>
<dbReference type="Pfam" id="PF13894">
    <property type="entry name" value="zf-C2H2_4"/>
    <property type="match status" value="1"/>
</dbReference>
<evidence type="ECO:0000256" key="6">
    <source>
        <dbReference type="PROSITE-ProRule" id="PRU00042"/>
    </source>
</evidence>
<evidence type="ECO:0000256" key="5">
    <source>
        <dbReference type="ARBA" id="ARBA00023180"/>
    </source>
</evidence>
<dbReference type="InterPro" id="IPR008758">
    <property type="entry name" value="Peptidase_S28"/>
</dbReference>
<feature type="domain" description="C2H2-type" evidence="8">
    <location>
        <begin position="869"/>
        <end position="897"/>
    </location>
</feature>
<evidence type="ECO:0000256" key="4">
    <source>
        <dbReference type="ARBA" id="ARBA00022801"/>
    </source>
</evidence>
<dbReference type="KEGG" id="apln:108744318"/>
<feature type="domain" description="C2H2-type" evidence="8">
    <location>
        <begin position="710"/>
        <end position="738"/>
    </location>
</feature>
<evidence type="ECO:0000256" key="3">
    <source>
        <dbReference type="ARBA" id="ARBA00022729"/>
    </source>
</evidence>
<feature type="domain" description="C2H2-type" evidence="8">
    <location>
        <begin position="930"/>
        <end position="953"/>
    </location>
</feature>
<keyword evidence="3" id="KW-0732">Signal</keyword>
<evidence type="ECO:0000256" key="1">
    <source>
        <dbReference type="ARBA" id="ARBA00011079"/>
    </source>
</evidence>
<dbReference type="Gene3D" id="2.170.270.10">
    <property type="entry name" value="SET domain"/>
    <property type="match status" value="1"/>
</dbReference>
<dbReference type="PANTHER" id="PTHR11010:SF5">
    <property type="entry name" value="RE36938P-RELATED"/>
    <property type="match status" value="1"/>
</dbReference>
<dbReference type="Pfam" id="PF21549">
    <property type="entry name" value="PRDM2_PR"/>
    <property type="match status" value="1"/>
</dbReference>
<dbReference type="InterPro" id="IPR046341">
    <property type="entry name" value="SET_dom_sf"/>
</dbReference>
<gene>
    <name evidence="11" type="primary">LOC108744318</name>
</gene>
<dbReference type="GO" id="GO:0008270">
    <property type="term" value="F:zinc ion binding"/>
    <property type="evidence" value="ECO:0007669"/>
    <property type="project" value="UniProtKB-KW"/>
</dbReference>
<proteinExistence type="inferred from homology"/>
<dbReference type="SUPFAM" id="SSF53474">
    <property type="entry name" value="alpha/beta-Hydrolases"/>
    <property type="match status" value="1"/>
</dbReference>
<dbReference type="FunFam" id="3.30.160.60:FF:001316">
    <property type="entry name" value="PR domain zinc finger protein 10"/>
    <property type="match status" value="1"/>
</dbReference>
<feature type="domain" description="C2H2-type" evidence="8">
    <location>
        <begin position="653"/>
        <end position="680"/>
    </location>
</feature>
<dbReference type="PROSITE" id="PS50157">
    <property type="entry name" value="ZINC_FINGER_C2H2_2"/>
    <property type="match status" value="11"/>
</dbReference>
<feature type="domain" description="C2H2-type" evidence="8">
    <location>
        <begin position="824"/>
        <end position="852"/>
    </location>
</feature>
<keyword evidence="4" id="KW-0378">Hydrolase</keyword>
<dbReference type="SMART" id="SM00355">
    <property type="entry name" value="ZnF_C2H2"/>
    <property type="match status" value="13"/>
</dbReference>
<dbReference type="GO" id="GO:0008239">
    <property type="term" value="F:dipeptidyl-peptidase activity"/>
    <property type="evidence" value="ECO:0007669"/>
    <property type="project" value="TreeGrafter"/>
</dbReference>
<feature type="domain" description="SET" evidence="9">
    <location>
        <begin position="321"/>
        <end position="444"/>
    </location>
</feature>
<feature type="domain" description="C2H2-type" evidence="8">
    <location>
        <begin position="738"/>
        <end position="765"/>
    </location>
</feature>
<evidence type="ECO:0000259" key="9">
    <source>
        <dbReference type="PROSITE" id="PS50280"/>
    </source>
</evidence>
<dbReference type="OrthoDB" id="3535323at2759"/>
<feature type="domain" description="C2H2-type" evidence="8">
    <location>
        <begin position="766"/>
        <end position="794"/>
    </location>
</feature>
<feature type="domain" description="C2H2-type" evidence="8">
    <location>
        <begin position="623"/>
        <end position="650"/>
    </location>
</feature>
<dbReference type="GO" id="GO:0008276">
    <property type="term" value="F:protein methyltransferase activity"/>
    <property type="evidence" value="ECO:0007669"/>
    <property type="project" value="UniProtKB-ARBA"/>
</dbReference>
<evidence type="ECO:0000313" key="11">
    <source>
        <dbReference type="RefSeq" id="XP_025832055.1"/>
    </source>
</evidence>
<organism evidence="10 11">
    <name type="scientific">Agrilus planipennis</name>
    <name type="common">Emerald ash borer</name>
    <name type="synonym">Agrilus marcopoli</name>
    <dbReference type="NCBI Taxonomy" id="224129"/>
    <lineage>
        <taxon>Eukaryota</taxon>
        <taxon>Metazoa</taxon>
        <taxon>Ecdysozoa</taxon>
        <taxon>Arthropoda</taxon>
        <taxon>Hexapoda</taxon>
        <taxon>Insecta</taxon>
        <taxon>Pterygota</taxon>
        <taxon>Neoptera</taxon>
        <taxon>Endopterygota</taxon>
        <taxon>Coleoptera</taxon>
        <taxon>Polyphaga</taxon>
        <taxon>Elateriformia</taxon>
        <taxon>Buprestoidea</taxon>
        <taxon>Buprestidae</taxon>
        <taxon>Agrilinae</taxon>
        <taxon>Agrilus</taxon>
    </lineage>
</organism>
<reference evidence="11" key="1">
    <citation type="submission" date="2025-08" db="UniProtKB">
        <authorList>
            <consortium name="RefSeq"/>
        </authorList>
    </citation>
    <scope>IDENTIFICATION</scope>
    <source>
        <tissue evidence="11">Entire body</tissue>
    </source>
</reference>
<dbReference type="GO" id="GO:0006508">
    <property type="term" value="P:proteolysis"/>
    <property type="evidence" value="ECO:0007669"/>
    <property type="project" value="UniProtKB-KW"/>
</dbReference>
<feature type="domain" description="C2H2-type" evidence="8">
    <location>
        <begin position="587"/>
        <end position="610"/>
    </location>
</feature>